<evidence type="ECO:0000313" key="2">
    <source>
        <dbReference type="Proteomes" id="UP000029981"/>
    </source>
</evidence>
<evidence type="ECO:0000313" key="1">
    <source>
        <dbReference type="EMBL" id="KGN65979.1"/>
    </source>
</evidence>
<accession>A0A0A0LY87</accession>
<dbReference type="Proteomes" id="UP000029981">
    <property type="component" value="Chromosome 1"/>
</dbReference>
<name>A0A0A0LY87_CUCSA</name>
<gene>
    <name evidence="1" type="ORF">Csa_1G555640</name>
</gene>
<reference evidence="1 2" key="2">
    <citation type="journal article" date="2009" name="PLoS ONE">
        <title>An integrated genetic and cytogenetic map of the cucumber genome.</title>
        <authorList>
            <person name="Ren Y."/>
            <person name="Zhang Z."/>
            <person name="Liu J."/>
            <person name="Staub J.E."/>
            <person name="Han Y."/>
            <person name="Cheng Z."/>
            <person name="Li X."/>
            <person name="Lu J."/>
            <person name="Miao H."/>
            <person name="Kang H."/>
            <person name="Xie B."/>
            <person name="Gu X."/>
            <person name="Wang X."/>
            <person name="Du Y."/>
            <person name="Jin W."/>
            <person name="Huang S."/>
        </authorList>
    </citation>
    <scope>NUCLEOTIDE SEQUENCE [LARGE SCALE GENOMIC DNA]</scope>
    <source>
        <strain evidence="2">cv. 9930</strain>
    </source>
</reference>
<reference evidence="1 2" key="4">
    <citation type="journal article" date="2011" name="BMC Genomics">
        <title>RNA-Seq improves annotation of protein-coding genes in the cucumber genome.</title>
        <authorList>
            <person name="Li Z."/>
            <person name="Zhang Z."/>
            <person name="Yan P."/>
            <person name="Huang S."/>
            <person name="Fei Z."/>
            <person name="Lin K."/>
        </authorList>
    </citation>
    <scope>NUCLEOTIDE SEQUENCE [LARGE SCALE GENOMIC DNA]</scope>
    <source>
        <strain evidence="2">cv. 9930</strain>
    </source>
</reference>
<keyword evidence="2" id="KW-1185">Reference proteome</keyword>
<proteinExistence type="predicted"/>
<organism evidence="1 2">
    <name type="scientific">Cucumis sativus</name>
    <name type="common">Cucumber</name>
    <dbReference type="NCBI Taxonomy" id="3659"/>
    <lineage>
        <taxon>Eukaryota</taxon>
        <taxon>Viridiplantae</taxon>
        <taxon>Streptophyta</taxon>
        <taxon>Embryophyta</taxon>
        <taxon>Tracheophyta</taxon>
        <taxon>Spermatophyta</taxon>
        <taxon>Magnoliopsida</taxon>
        <taxon>eudicotyledons</taxon>
        <taxon>Gunneridae</taxon>
        <taxon>Pentapetalae</taxon>
        <taxon>rosids</taxon>
        <taxon>fabids</taxon>
        <taxon>Cucurbitales</taxon>
        <taxon>Cucurbitaceae</taxon>
        <taxon>Benincaseae</taxon>
        <taxon>Cucumis</taxon>
    </lineage>
</organism>
<reference evidence="1 2" key="1">
    <citation type="journal article" date="2009" name="Nat. Genet.">
        <title>The genome of the cucumber, Cucumis sativus L.</title>
        <authorList>
            <person name="Huang S."/>
            <person name="Li R."/>
            <person name="Zhang Z."/>
            <person name="Li L."/>
            <person name="Gu X."/>
            <person name="Fan W."/>
            <person name="Lucas W.J."/>
            <person name="Wang X."/>
            <person name="Xie B."/>
            <person name="Ni P."/>
            <person name="Ren Y."/>
            <person name="Zhu H."/>
            <person name="Li J."/>
            <person name="Lin K."/>
            <person name="Jin W."/>
            <person name="Fei Z."/>
            <person name="Li G."/>
            <person name="Staub J."/>
            <person name="Kilian A."/>
            <person name="van der Vossen E.A."/>
            <person name="Wu Y."/>
            <person name="Guo J."/>
            <person name="He J."/>
            <person name="Jia Z."/>
            <person name="Ren Y."/>
            <person name="Tian G."/>
            <person name="Lu Y."/>
            <person name="Ruan J."/>
            <person name="Qian W."/>
            <person name="Wang M."/>
            <person name="Huang Q."/>
            <person name="Li B."/>
            <person name="Xuan Z."/>
            <person name="Cao J."/>
            <person name="Asan"/>
            <person name="Wu Z."/>
            <person name="Zhang J."/>
            <person name="Cai Q."/>
            <person name="Bai Y."/>
            <person name="Zhao B."/>
            <person name="Han Y."/>
            <person name="Li Y."/>
            <person name="Li X."/>
            <person name="Wang S."/>
            <person name="Shi Q."/>
            <person name="Liu S."/>
            <person name="Cho W.K."/>
            <person name="Kim J.Y."/>
            <person name="Xu Y."/>
            <person name="Heller-Uszynska K."/>
            <person name="Miao H."/>
            <person name="Cheng Z."/>
            <person name="Zhang S."/>
            <person name="Wu J."/>
            <person name="Yang Y."/>
            <person name="Kang H."/>
            <person name="Li M."/>
            <person name="Liang H."/>
            <person name="Ren X."/>
            <person name="Shi Z."/>
            <person name="Wen M."/>
            <person name="Jian M."/>
            <person name="Yang H."/>
            <person name="Zhang G."/>
            <person name="Yang Z."/>
            <person name="Chen R."/>
            <person name="Liu S."/>
            <person name="Li J."/>
            <person name="Ma L."/>
            <person name="Liu H."/>
            <person name="Zhou Y."/>
            <person name="Zhao J."/>
            <person name="Fang X."/>
            <person name="Li G."/>
            <person name="Fang L."/>
            <person name="Li Y."/>
            <person name="Liu D."/>
            <person name="Zheng H."/>
            <person name="Zhang Y."/>
            <person name="Qin N."/>
            <person name="Li Z."/>
            <person name="Yang G."/>
            <person name="Yang S."/>
            <person name="Bolund L."/>
            <person name="Kristiansen K."/>
            <person name="Zheng H."/>
            <person name="Li S."/>
            <person name="Zhang X."/>
            <person name="Yang H."/>
            <person name="Wang J."/>
            <person name="Sun R."/>
            <person name="Zhang B."/>
            <person name="Jiang S."/>
            <person name="Wang J."/>
            <person name="Du Y."/>
            <person name="Li S."/>
        </authorList>
    </citation>
    <scope>NUCLEOTIDE SEQUENCE [LARGE SCALE GENOMIC DNA]</scope>
    <source>
        <strain evidence="2">cv. 9930</strain>
    </source>
</reference>
<dbReference type="Gramene" id="KGN65979">
    <property type="protein sequence ID" value="KGN65979"/>
    <property type="gene ID" value="Csa_1G555640"/>
</dbReference>
<dbReference type="EMBL" id="CM002922">
    <property type="protein sequence ID" value="KGN65979.1"/>
    <property type="molecule type" value="Genomic_DNA"/>
</dbReference>
<dbReference type="AlphaFoldDB" id="A0A0A0LY87"/>
<sequence>MILEVTFEVLRCLSRCPPRETGDLDVFVLVAVGLLVLGTTSFNDFLTHDCM</sequence>
<reference evidence="1 2" key="3">
    <citation type="journal article" date="2010" name="BMC Genomics">
        <title>Transcriptome sequencing and comparative analysis of cucumber flowers with different sex types.</title>
        <authorList>
            <person name="Guo S."/>
            <person name="Zheng Y."/>
            <person name="Joung J.G."/>
            <person name="Liu S."/>
            <person name="Zhang Z."/>
            <person name="Crasta O.R."/>
            <person name="Sobral B.W."/>
            <person name="Xu Y."/>
            <person name="Huang S."/>
            <person name="Fei Z."/>
        </authorList>
    </citation>
    <scope>NUCLEOTIDE SEQUENCE [LARGE SCALE GENOMIC DNA]</scope>
    <source>
        <strain evidence="2">cv. 9930</strain>
    </source>
</reference>
<protein>
    <submittedName>
        <fullName evidence="1">Uncharacterized protein</fullName>
    </submittedName>
</protein>